<dbReference type="InterPro" id="IPR017592">
    <property type="entry name" value="Pilus_assmbl_Flp-typ_CpaB"/>
</dbReference>
<feature type="domain" description="SAF" evidence="1">
    <location>
        <begin position="39"/>
        <end position="101"/>
    </location>
</feature>
<proteinExistence type="predicted"/>
<gene>
    <name evidence="2" type="ORF">XD97_0113</name>
</gene>
<dbReference type="CDD" id="cd11614">
    <property type="entry name" value="SAF_CpaB_FlgA_like"/>
    <property type="match status" value="1"/>
</dbReference>
<dbReference type="NCBIfam" id="TIGR03177">
    <property type="entry name" value="pilus_cpaB"/>
    <property type="match status" value="1"/>
</dbReference>
<protein>
    <submittedName>
        <fullName evidence="2">Flp pilus assembly protein CpaB</fullName>
    </submittedName>
</protein>
<dbReference type="Gene3D" id="3.90.1210.10">
    <property type="entry name" value="Antifreeze-like/N-acetylneuraminic acid synthase C-terminal domain"/>
    <property type="match status" value="1"/>
</dbReference>
<dbReference type="InterPro" id="IPR031571">
    <property type="entry name" value="RcpC_dom"/>
</dbReference>
<dbReference type="InterPro" id="IPR013974">
    <property type="entry name" value="SAF"/>
</dbReference>
<dbReference type="SMART" id="SM00858">
    <property type="entry name" value="SAF"/>
    <property type="match status" value="1"/>
</dbReference>
<dbReference type="Pfam" id="PF08666">
    <property type="entry name" value="SAF"/>
    <property type="match status" value="1"/>
</dbReference>
<evidence type="ECO:0000313" key="2">
    <source>
        <dbReference type="EMBL" id="KUK83720.1"/>
    </source>
</evidence>
<name>A0A101HVH6_9FIRM</name>
<dbReference type="Pfam" id="PF16976">
    <property type="entry name" value="RcpC"/>
    <property type="match status" value="1"/>
</dbReference>
<dbReference type="AlphaFoldDB" id="A0A101HVH6"/>
<sequence>MKNKLILIMAVIAGLAAAGGAYLYLENLKQTYETSGDFIKVVTASQRIPAKTRITARMIELEDIPSKYINNRAAVDTKEVIGKIAKMDILPGEQVLRDRVAGDRDALNDLSLMLQQGKRAVTIPVNEVSGLAGLLRPGDRVDVLGTFDLQGAVGQGKYSITTLLIQNVDVLSVDQNTIPSSGSNNQKDPVPARTITLSVTPEQAQPLVLCSEKGALRLILRPAADREPVTLPSIKMDQLVH</sequence>
<comment type="caution">
    <text evidence="2">The sequence shown here is derived from an EMBL/GenBank/DDBJ whole genome shotgun (WGS) entry which is preliminary data.</text>
</comment>
<dbReference type="Proteomes" id="UP000054705">
    <property type="component" value="Unassembled WGS sequence"/>
</dbReference>
<accession>A0A101HVH6</accession>
<reference evidence="3" key="1">
    <citation type="journal article" date="2015" name="MBio">
        <title>Genome-Resolved Metagenomic Analysis Reveals Roles for Candidate Phyla and Other Microbial Community Members in Biogeochemical Transformations in Oil Reservoirs.</title>
        <authorList>
            <person name="Hu P."/>
            <person name="Tom L."/>
            <person name="Singh A."/>
            <person name="Thomas B.C."/>
            <person name="Baker B.J."/>
            <person name="Piceno Y.M."/>
            <person name="Andersen G.L."/>
            <person name="Banfield J.F."/>
        </authorList>
    </citation>
    <scope>NUCLEOTIDE SEQUENCE [LARGE SCALE GENOMIC DNA]</scope>
</reference>
<evidence type="ECO:0000313" key="3">
    <source>
        <dbReference type="Proteomes" id="UP000054705"/>
    </source>
</evidence>
<evidence type="ECO:0000259" key="1">
    <source>
        <dbReference type="SMART" id="SM00858"/>
    </source>
</evidence>
<organism evidence="2 3">
    <name type="scientific">Pelotomaculum thermopropionicum</name>
    <dbReference type="NCBI Taxonomy" id="110500"/>
    <lineage>
        <taxon>Bacteria</taxon>
        <taxon>Bacillati</taxon>
        <taxon>Bacillota</taxon>
        <taxon>Clostridia</taxon>
        <taxon>Eubacteriales</taxon>
        <taxon>Desulfotomaculaceae</taxon>
        <taxon>Pelotomaculum</taxon>
    </lineage>
</organism>
<dbReference type="EMBL" id="LGGS01000018">
    <property type="protein sequence ID" value="KUK83720.1"/>
    <property type="molecule type" value="Genomic_DNA"/>
</dbReference>